<dbReference type="InterPro" id="IPR027417">
    <property type="entry name" value="P-loop_NTPase"/>
</dbReference>
<keyword evidence="12" id="KW-0238">DNA-binding</keyword>
<keyword evidence="4" id="KW-0677">Repeat</keyword>
<dbReference type="Gene3D" id="1.20.1580.10">
    <property type="entry name" value="ABC transporter ATPase like domain"/>
    <property type="match status" value="2"/>
</dbReference>
<proteinExistence type="inferred from homology"/>
<dbReference type="InterPro" id="IPR017871">
    <property type="entry name" value="ABC_transporter-like_CS"/>
</dbReference>
<dbReference type="InterPro" id="IPR041552">
    <property type="entry name" value="UvrA_DNA-bd"/>
</dbReference>
<evidence type="ECO:0000256" key="16">
    <source>
        <dbReference type="ARBA" id="ARBA00042156"/>
    </source>
</evidence>
<evidence type="ECO:0000259" key="17">
    <source>
        <dbReference type="PROSITE" id="PS50893"/>
    </source>
</evidence>
<dbReference type="Gene3D" id="1.10.8.280">
    <property type="entry name" value="ABC transporter ATPase domain-like"/>
    <property type="match status" value="1"/>
</dbReference>
<sequence>MLLQNQIYIKGARQNNLKNITLHIPRDKLVVFTGVSGSGKSSLVFHTIYAEGRRRLMESLSAYERGSLRKTDEAEVDLIEGLSPAIAIEQKTVSRNPRSTVGTLTDIGSYLRLLFSRASRAVCPHCQREIPVNKKRTLIRQLMEYPEGTMLEIYSLDDVLIKTFIVQPQQHRSLEAIINTQLEAGEGFMKLGVKRDGMLTFDPELGCSDCGIVAHEAAAGAFSFNTPLGACPTCTGLGRHYYVDPDLVIPDKTKSIGGGAIQLIGWQCEQDKFAKNRKIFEALANRYHFDLFTPVEHLSEEALNAVLYGTDGERILIENPSIGGKPMNERFAGIINIVYERFNSYAKNELSEIKGEDKSVIREQLCPKCAGTRLKSQRLLYRINGQSIHDLSEMPIQELREFCQGLNRMGLSRQEEAVAEPIFREIAARLTFLIEIGLGYLSLSRPVTMLSGGESQRVRLTTQLNSGLMGMIYILDEPTVGLHSRDSGKLLRMLQRLRDLNNTILVIEHDEEFIAGADHIVEIGPGAGVQGGEVVAQGTVGQLKSSPLSLTGQYLSGARVIELPRRHRLQKMDVHSDHIRCLEIIGARENNLKNINVRIPLGCFVGITGVSGSGKSTLVNQVLVKNLRTRFERRASSLPADPNIRGIEWIEDVVYMNQQPIGRNSRSNPATYIGIFDYIRRLFAATAQAKAAKVKENSFSFNTAGGRCEVCSGLGVLVTEMQFMSDIEVVCEACKGQRFKEEILDIAYRGKNIAQVLEMSVAEAVDFFGDQHHIHHKLTLMNRLGMGYLILGQSAVTLSGGEAQRIKLVDELGGAKKGIGKLYILDEPTTGLHFADIQRLLNIFQELVAEGNTVLVIEHNLQLIKTLDYIIDLGPEGGNRGGQIVAAGTVEEVAAVEASYTGQYLRQILG</sequence>
<name>A0ABW5F9I1_9BACL</name>
<evidence type="ECO:0000256" key="6">
    <source>
        <dbReference type="ARBA" id="ARBA00022763"/>
    </source>
</evidence>
<reference evidence="19" key="1">
    <citation type="journal article" date="2019" name="Int. J. Syst. Evol. Microbiol.">
        <title>The Global Catalogue of Microorganisms (GCM) 10K type strain sequencing project: providing services to taxonomists for standard genome sequencing and annotation.</title>
        <authorList>
            <consortium name="The Broad Institute Genomics Platform"/>
            <consortium name="The Broad Institute Genome Sequencing Center for Infectious Disease"/>
            <person name="Wu L."/>
            <person name="Ma J."/>
        </authorList>
    </citation>
    <scope>NUCLEOTIDE SEQUENCE [LARGE SCALE GENOMIC DNA]</scope>
    <source>
        <strain evidence="19">CCM 8725</strain>
    </source>
</reference>
<dbReference type="InterPro" id="IPR003439">
    <property type="entry name" value="ABC_transporter-like_ATP-bd"/>
</dbReference>
<gene>
    <name evidence="18" type="primary">uvrA</name>
    <name evidence="18" type="ORF">ACFSX3_15590</name>
</gene>
<dbReference type="EMBL" id="JBHUKY010000025">
    <property type="protein sequence ID" value="MFD2411314.1"/>
    <property type="molecule type" value="Genomic_DNA"/>
</dbReference>
<keyword evidence="13" id="KW-0234">DNA repair</keyword>
<keyword evidence="7" id="KW-0228">DNA excision</keyword>
<evidence type="ECO:0000256" key="11">
    <source>
        <dbReference type="ARBA" id="ARBA00022881"/>
    </source>
</evidence>
<dbReference type="InterPro" id="IPR004602">
    <property type="entry name" value="UvrA"/>
</dbReference>
<evidence type="ECO:0000256" key="14">
    <source>
        <dbReference type="ARBA" id="ARBA00038000"/>
    </source>
</evidence>
<feature type="domain" description="ABC transporter" evidence="17">
    <location>
        <begin position="569"/>
        <end position="906"/>
    </location>
</feature>
<dbReference type="InterPro" id="IPR013815">
    <property type="entry name" value="ATP_grasp_subdomain_1"/>
</dbReference>
<keyword evidence="10" id="KW-0067">ATP-binding</keyword>
<evidence type="ECO:0000256" key="4">
    <source>
        <dbReference type="ARBA" id="ARBA00022737"/>
    </source>
</evidence>
<organism evidence="18 19">
    <name type="scientific">Paenibacillus rhizoplanae</name>
    <dbReference type="NCBI Taxonomy" id="1917181"/>
    <lineage>
        <taxon>Bacteria</taxon>
        <taxon>Bacillati</taxon>
        <taxon>Bacillota</taxon>
        <taxon>Bacilli</taxon>
        <taxon>Bacillales</taxon>
        <taxon>Paenibacillaceae</taxon>
        <taxon>Paenibacillus</taxon>
    </lineage>
</organism>
<dbReference type="RefSeq" id="WP_339218643.1">
    <property type="nucleotide sequence ID" value="NZ_JBHUKY010000025.1"/>
</dbReference>
<evidence type="ECO:0000313" key="18">
    <source>
        <dbReference type="EMBL" id="MFD2411314.1"/>
    </source>
</evidence>
<evidence type="ECO:0000256" key="13">
    <source>
        <dbReference type="ARBA" id="ARBA00023204"/>
    </source>
</evidence>
<dbReference type="Gene3D" id="3.40.50.300">
    <property type="entry name" value="P-loop containing nucleotide triphosphate hydrolases"/>
    <property type="match status" value="2"/>
</dbReference>
<accession>A0ABW5F9I1</accession>
<keyword evidence="5" id="KW-0547">Nucleotide-binding</keyword>
<dbReference type="PROSITE" id="PS50893">
    <property type="entry name" value="ABC_TRANSPORTER_2"/>
    <property type="match status" value="1"/>
</dbReference>
<dbReference type="PANTHER" id="PTHR43152">
    <property type="entry name" value="UVRABC SYSTEM PROTEIN A"/>
    <property type="match status" value="1"/>
</dbReference>
<dbReference type="Gene3D" id="3.30.1490.20">
    <property type="entry name" value="ATP-grasp fold, A domain"/>
    <property type="match status" value="1"/>
</dbReference>
<comment type="similarity">
    <text evidence="14">Belongs to the ABC transporter superfamily. UvrA family.</text>
</comment>
<dbReference type="PROSITE" id="PS00211">
    <property type="entry name" value="ABC_TRANSPORTER_1"/>
    <property type="match status" value="1"/>
</dbReference>
<evidence type="ECO:0000256" key="5">
    <source>
        <dbReference type="ARBA" id="ARBA00022741"/>
    </source>
</evidence>
<evidence type="ECO:0000256" key="12">
    <source>
        <dbReference type="ARBA" id="ARBA00023125"/>
    </source>
</evidence>
<keyword evidence="6" id="KW-0227">DNA damage</keyword>
<keyword evidence="11" id="KW-0267">Excision nuclease</keyword>
<dbReference type="NCBIfam" id="TIGR00630">
    <property type="entry name" value="uvra"/>
    <property type="match status" value="1"/>
</dbReference>
<comment type="subcellular location">
    <subcellularLocation>
        <location evidence="1">Cytoplasm</location>
    </subcellularLocation>
</comment>
<comment type="caution">
    <text evidence="18">The sequence shown here is derived from an EMBL/GenBank/DDBJ whole genome shotgun (WGS) entry which is preliminary data.</text>
</comment>
<evidence type="ECO:0000256" key="1">
    <source>
        <dbReference type="ARBA" id="ARBA00004496"/>
    </source>
</evidence>
<keyword evidence="2" id="KW-0963">Cytoplasm</keyword>
<keyword evidence="3" id="KW-0479">Metal-binding</keyword>
<protein>
    <recommendedName>
        <fullName evidence="15">UvrABC system protein A</fullName>
    </recommendedName>
    <alternativeName>
        <fullName evidence="16">Excinuclease ABC subunit A</fullName>
    </alternativeName>
</protein>
<dbReference type="PANTHER" id="PTHR43152:SF2">
    <property type="entry name" value="DRUG RESISTANCE ABC TRANSPORTER"/>
    <property type="match status" value="1"/>
</dbReference>
<evidence type="ECO:0000256" key="2">
    <source>
        <dbReference type="ARBA" id="ARBA00022490"/>
    </source>
</evidence>
<evidence type="ECO:0000256" key="7">
    <source>
        <dbReference type="ARBA" id="ARBA00022769"/>
    </source>
</evidence>
<keyword evidence="19" id="KW-1185">Reference proteome</keyword>
<keyword evidence="8" id="KW-0863">Zinc-finger</keyword>
<keyword evidence="9" id="KW-0862">Zinc</keyword>
<evidence type="ECO:0000256" key="10">
    <source>
        <dbReference type="ARBA" id="ARBA00022840"/>
    </source>
</evidence>
<evidence type="ECO:0000256" key="3">
    <source>
        <dbReference type="ARBA" id="ARBA00022723"/>
    </source>
</evidence>
<evidence type="ECO:0000256" key="9">
    <source>
        <dbReference type="ARBA" id="ARBA00022833"/>
    </source>
</evidence>
<evidence type="ECO:0000256" key="8">
    <source>
        <dbReference type="ARBA" id="ARBA00022771"/>
    </source>
</evidence>
<evidence type="ECO:0000313" key="19">
    <source>
        <dbReference type="Proteomes" id="UP001597448"/>
    </source>
</evidence>
<dbReference type="SUPFAM" id="SSF52540">
    <property type="entry name" value="P-loop containing nucleoside triphosphate hydrolases"/>
    <property type="match status" value="2"/>
</dbReference>
<dbReference type="Proteomes" id="UP001597448">
    <property type="component" value="Unassembled WGS sequence"/>
</dbReference>
<evidence type="ECO:0000256" key="15">
    <source>
        <dbReference type="ARBA" id="ARBA00039316"/>
    </source>
</evidence>
<dbReference type="Pfam" id="PF17755">
    <property type="entry name" value="UvrA_DNA-bind"/>
    <property type="match status" value="1"/>
</dbReference>